<sequence>MDRVPRRVGTIVAPFPNWSSPVREEYEFNTYIHTSYDGTEQRESMRQTPRMAVEFSADSFRALARRITADMKEWPVDGLYVLPVSWRKAIIASDVTGGSKVIGLDRVAPWWMRPGVKLVLERYDLQEVVEIESVGTYSVTLVDAPSEPFYIGDTVMLGRDARYESEVSLKALTDQHRSANLRFNVDPGSIDYTGLQATARYHEGYEAFLTKPNWGGGIDADFDDGRDTLDNGVGRIFVERYQDFTTHTQTMNFTLFERDDVDDILAFFMRKKGSKLPFFVPSFQEDAVYVAGGPKGNYGLLVEGSDFHTAYNQDEVYNHLAIQFPSGCWQFNRIINMNVQEDGNTLLTMKDKWEDDVTADLKISFAFFARLMSDTLVVNWLTDEKADIQLSFKTLPSRYLSNQFGYCAPPIIDTPYSQTWPSNWTNDQSMYATFSLQQAGLSLSAIDRGYGWATGKTSGKSKYYSPTLINYYGHDRAGWGAGIDIGFFLNYGDTVEMLPGVNYDPAYPSGSIRNERTAGEDNGSWDFQVRTKIPPGARWARARFLVQGDPFGTLSDIANSFVICTNNWGPGYDIENLICP</sequence>
<accession>M4QPA7</accession>
<name>M4QPA7_9CAUD</name>
<dbReference type="OrthoDB" id="3974at10239"/>
<dbReference type="KEGG" id="vg:15011503"/>
<reference evidence="1 2" key="1">
    <citation type="submission" date="2010-10" db="EMBL/GenBank/DDBJ databases">
        <title>The Genome Sequence of Loktanella phage pCB2051-A.</title>
        <authorList>
            <consortium name="The Broad Institute Genome Sequencing Platform"/>
            <person name="Henn M.R."/>
            <person name="Buchan A."/>
            <person name="Levin J."/>
            <person name="Malboeuf C."/>
            <person name="Casali M."/>
            <person name="Russ C."/>
            <person name="Lennon N."/>
            <person name="Chapman S.B."/>
            <person name="Erlich R."/>
            <person name="Young S.K."/>
            <person name="Yandava C."/>
            <person name="Zeng Q."/>
            <person name="Alvarado L."/>
            <person name="Anderson S."/>
            <person name="Berlin A."/>
            <person name="Chen Z."/>
            <person name="Freedman E."/>
            <person name="Gellesch M."/>
            <person name="Goldberg J."/>
            <person name="Green L."/>
            <person name="Griggs A."/>
            <person name="Gujja S."/>
            <person name="Heilman E.R."/>
            <person name="Heiman D."/>
            <person name="Hollinger A."/>
            <person name="Howarth C."/>
            <person name="Larson L."/>
            <person name="Mehta T."/>
            <person name="Pearson M."/>
            <person name="Roberts A."/>
            <person name="Ryan E."/>
            <person name="Saif S."/>
            <person name="Shea T."/>
            <person name="Shenoy N."/>
            <person name="Sisk P."/>
            <person name="Stolte C."/>
            <person name="Sykes S."/>
            <person name="White J."/>
            <person name="Haas B."/>
            <person name="Nusbaum C."/>
            <person name="Birren B."/>
        </authorList>
    </citation>
    <scope>NUCLEOTIDE SEQUENCE [LARGE SCALE GENOMIC DNA]</scope>
    <source>
        <strain evidence="2">pCB2051-A</strain>
    </source>
</reference>
<dbReference type="RefSeq" id="YP_007674930.1">
    <property type="nucleotide sequence ID" value="NC_020853.1"/>
</dbReference>
<dbReference type="Proteomes" id="UP000201389">
    <property type="component" value="Segment"/>
</dbReference>
<dbReference type="EMBL" id="HQ632859">
    <property type="protein sequence ID" value="AGH31470.1"/>
    <property type="molecule type" value="Genomic_DNA"/>
</dbReference>
<organism evidence="1 2">
    <name type="scientific">Loktanella phage pCB2051-A</name>
    <dbReference type="NCBI Taxonomy" id="754044"/>
    <lineage>
        <taxon>Viruses</taxon>
        <taxon>Duplodnaviria</taxon>
        <taxon>Heunggongvirae</taxon>
        <taxon>Uroviricota</taxon>
        <taxon>Caudoviricetes</taxon>
        <taxon>Casjensviridae</taxon>
        <taxon>Broinstvirus</taxon>
        <taxon>Broinstvirus pCB2051A</taxon>
    </lineage>
</organism>
<gene>
    <name evidence="1" type="ORF">LOKG_00034</name>
</gene>
<evidence type="ECO:0000313" key="1">
    <source>
        <dbReference type="EMBL" id="AGH31470.1"/>
    </source>
</evidence>
<dbReference type="GeneID" id="15011503"/>
<protein>
    <submittedName>
        <fullName evidence="1">Uncharacterized protein</fullName>
    </submittedName>
</protein>
<proteinExistence type="predicted"/>
<evidence type="ECO:0000313" key="2">
    <source>
        <dbReference type="Proteomes" id="UP000201389"/>
    </source>
</evidence>
<keyword evidence="2" id="KW-1185">Reference proteome</keyword>